<comment type="caution">
    <text evidence="6">The sequence shown here is derived from an EMBL/GenBank/DDBJ whole genome shotgun (WGS) entry which is preliminary data.</text>
</comment>
<evidence type="ECO:0000313" key="7">
    <source>
        <dbReference type="Proteomes" id="UP000315522"/>
    </source>
</evidence>
<dbReference type="EMBL" id="QGML01000932">
    <property type="protein sequence ID" value="TVY90244.1"/>
    <property type="molecule type" value="Genomic_DNA"/>
</dbReference>
<dbReference type="GO" id="GO:0005782">
    <property type="term" value="C:peroxisomal matrix"/>
    <property type="evidence" value="ECO:0007669"/>
    <property type="project" value="TreeGrafter"/>
</dbReference>
<evidence type="ECO:0000256" key="3">
    <source>
        <dbReference type="ARBA" id="ARBA00005254"/>
    </source>
</evidence>
<organism evidence="6 7">
    <name type="scientific">Lachnellula willkommii</name>
    <dbReference type="NCBI Taxonomy" id="215461"/>
    <lineage>
        <taxon>Eukaryota</taxon>
        <taxon>Fungi</taxon>
        <taxon>Dikarya</taxon>
        <taxon>Ascomycota</taxon>
        <taxon>Pezizomycotina</taxon>
        <taxon>Leotiomycetes</taxon>
        <taxon>Helotiales</taxon>
        <taxon>Lachnaceae</taxon>
        <taxon>Lachnellula</taxon>
    </lineage>
</organism>
<keyword evidence="5 6" id="KW-0413">Isomerase</keyword>
<dbReference type="Gene3D" id="3.90.226.10">
    <property type="entry name" value="2-enoyl-CoA Hydratase, Chain A, domain 1"/>
    <property type="match status" value="1"/>
</dbReference>
<dbReference type="InterPro" id="IPR001753">
    <property type="entry name" value="Enoyl-CoA_hydra/iso"/>
</dbReference>
<dbReference type="SUPFAM" id="SSF52096">
    <property type="entry name" value="ClpP/crotonase"/>
    <property type="match status" value="1"/>
</dbReference>
<protein>
    <submittedName>
        <fullName evidence="6">3,2-trans-enoyl-CoA isomerase</fullName>
    </submittedName>
</protein>
<gene>
    <name evidence="6" type="primary">ECI1_0</name>
    <name evidence="6" type="ORF">LAWI1_G002798</name>
</gene>
<keyword evidence="7" id="KW-1185">Reference proteome</keyword>
<dbReference type="InterPro" id="IPR029045">
    <property type="entry name" value="ClpP/crotonase-like_dom_sf"/>
</dbReference>
<dbReference type="PANTHER" id="PTHR43684">
    <property type="match status" value="1"/>
</dbReference>
<accession>A0A559MBC6</accession>
<dbReference type="FunFam" id="3.90.226.10:FF:000048">
    <property type="entry name" value="3,2-trans-enoyl-CoA isomerase"/>
    <property type="match status" value="1"/>
</dbReference>
<dbReference type="GO" id="GO:0006635">
    <property type="term" value="P:fatty acid beta-oxidation"/>
    <property type="evidence" value="ECO:0007669"/>
    <property type="project" value="TreeGrafter"/>
</dbReference>
<dbReference type="Pfam" id="PF00378">
    <property type="entry name" value="ECH_1"/>
    <property type="match status" value="2"/>
</dbReference>
<comment type="pathway">
    <text evidence="2">Lipid metabolism; fatty acid beta-oxidation.</text>
</comment>
<name>A0A559MBC6_9HELO</name>
<comment type="similarity">
    <text evidence="3">Belongs to the enoyl-CoA hydratase/isomerase family.</text>
</comment>
<comment type="subcellular location">
    <subcellularLocation>
        <location evidence="1">Peroxisome</location>
    </subcellularLocation>
</comment>
<dbReference type="GO" id="GO:0004165">
    <property type="term" value="F:delta(3)-delta(2)-enoyl-CoA isomerase activity"/>
    <property type="evidence" value="ECO:0007669"/>
    <property type="project" value="UniProtKB-ARBA"/>
</dbReference>
<sequence length="293" mass="32579">MTEPILFETQGFIAKITLNIEKKLNALTGDLIFQLGSLLEEIAERGDIYVTLLTGNGRYFSSGADLASLGSGQGTEDQKRKYWLETRESYFSSSTKRCLSALYLYANFSVASHNMRNCKAFYEHPKILIAALNGPVIGYPACLIAFCDFVYAVEDAYLATPFASLGLVAEGVSSFAFAQRMGLTKANEALILGKRISAPDLKQSGFLSCIFPKQLDSTAFHTLVLDKIRADFGGTISKDSMLEIKRMIRQPYMKTLDAQNLEEAMVGWRRFVKGVPQQHFRKVAEARKKGSKM</sequence>
<evidence type="ECO:0000256" key="4">
    <source>
        <dbReference type="ARBA" id="ARBA00023140"/>
    </source>
</evidence>
<dbReference type="CDD" id="cd06558">
    <property type="entry name" value="crotonase-like"/>
    <property type="match status" value="1"/>
</dbReference>
<evidence type="ECO:0000313" key="6">
    <source>
        <dbReference type="EMBL" id="TVY90244.1"/>
    </source>
</evidence>
<dbReference type="PANTHER" id="PTHR43684:SF1">
    <property type="entry name" value="ENOYL-COA DELTA ISOMERASE 2"/>
    <property type="match status" value="1"/>
</dbReference>
<evidence type="ECO:0000256" key="5">
    <source>
        <dbReference type="ARBA" id="ARBA00023235"/>
    </source>
</evidence>
<proteinExistence type="inferred from homology"/>
<evidence type="ECO:0000256" key="2">
    <source>
        <dbReference type="ARBA" id="ARBA00005005"/>
    </source>
</evidence>
<dbReference type="AlphaFoldDB" id="A0A559MBC6"/>
<dbReference type="InterPro" id="IPR051053">
    <property type="entry name" value="ECH/Chromodomain_protein"/>
</dbReference>
<reference evidence="6 7" key="1">
    <citation type="submission" date="2018-05" db="EMBL/GenBank/DDBJ databases">
        <title>Genome sequencing and assembly of the regulated plant pathogen Lachnellula willkommii and related sister species for the development of diagnostic species identification markers.</title>
        <authorList>
            <person name="Giroux E."/>
            <person name="Bilodeau G."/>
        </authorList>
    </citation>
    <scope>NUCLEOTIDE SEQUENCE [LARGE SCALE GENOMIC DNA]</scope>
    <source>
        <strain evidence="6 7">CBS 172.35</strain>
    </source>
</reference>
<keyword evidence="4" id="KW-0576">Peroxisome</keyword>
<dbReference type="Proteomes" id="UP000315522">
    <property type="component" value="Unassembled WGS sequence"/>
</dbReference>
<evidence type="ECO:0000256" key="1">
    <source>
        <dbReference type="ARBA" id="ARBA00004275"/>
    </source>
</evidence>